<dbReference type="KEGG" id="mgr:MGG_16691"/>
<dbReference type="EMBL" id="CM001233">
    <property type="protein sequence ID" value="EHA51832.1"/>
    <property type="molecule type" value="Genomic_DNA"/>
</dbReference>
<accession>G4N3F4</accession>
<dbReference type="GeneID" id="12984165"/>
<name>G4N3F4_PYRO7</name>
<reference key="2">
    <citation type="submission" date="2011-05" db="EMBL/GenBank/DDBJ databases">
        <title>The Genome Sequence of Magnaporthe oryzae 70-15.</title>
        <authorList>
            <consortium name="The Broad Institute Genome Sequencing Platform"/>
            <person name="Ma L.-J."/>
            <person name="Dead R."/>
            <person name="Young S.K."/>
            <person name="Zeng Q."/>
            <person name="Gargeya S."/>
            <person name="Fitzgerald M."/>
            <person name="Haas B."/>
            <person name="Abouelleil A."/>
            <person name="Alvarado L."/>
            <person name="Arachchi H.M."/>
            <person name="Berlin A."/>
            <person name="Brown A."/>
            <person name="Chapman S.B."/>
            <person name="Chen Z."/>
            <person name="Dunbar C."/>
            <person name="Freedman E."/>
            <person name="Gearin G."/>
            <person name="Gellesch M."/>
            <person name="Goldberg J."/>
            <person name="Griggs A."/>
            <person name="Gujja S."/>
            <person name="Heiman D."/>
            <person name="Howarth C."/>
            <person name="Larson L."/>
            <person name="Lui A."/>
            <person name="MacDonald P.J.P."/>
            <person name="Mehta T."/>
            <person name="Montmayeur A."/>
            <person name="Murphy C."/>
            <person name="Neiman D."/>
            <person name="Pearson M."/>
            <person name="Priest M."/>
            <person name="Roberts A."/>
            <person name="Saif S."/>
            <person name="Shea T."/>
            <person name="Shenoy N."/>
            <person name="Sisk P."/>
            <person name="Stolte C."/>
            <person name="Sykes S."/>
            <person name="Yandava C."/>
            <person name="Wortman J."/>
            <person name="Nusbaum C."/>
            <person name="Birren B."/>
        </authorList>
    </citation>
    <scope>NUCLEOTIDE SEQUENCE</scope>
    <source>
        <strain>70-15</strain>
    </source>
</reference>
<gene>
    <name evidence="1" type="ORF">MGG_16691</name>
</gene>
<evidence type="ECO:0000313" key="1">
    <source>
        <dbReference type="EMBL" id="EHA51832.1"/>
    </source>
</evidence>
<dbReference type="AlphaFoldDB" id="G4N3F4"/>
<keyword evidence="2" id="KW-1185">Reference proteome</keyword>
<dbReference type="HOGENOM" id="CLU_2812897_0_0_1"/>
<protein>
    <submittedName>
        <fullName evidence="1">Uncharacterized protein</fullName>
    </submittedName>
</protein>
<dbReference type="VEuPathDB" id="FungiDB:MGG_16691"/>
<dbReference type="Proteomes" id="UP000009058">
    <property type="component" value="Chromosome 3"/>
</dbReference>
<organism evidence="1 2">
    <name type="scientific">Pyricularia oryzae (strain 70-15 / ATCC MYA-4617 / FGSC 8958)</name>
    <name type="common">Rice blast fungus</name>
    <name type="synonym">Magnaporthe oryzae</name>
    <dbReference type="NCBI Taxonomy" id="242507"/>
    <lineage>
        <taxon>Eukaryota</taxon>
        <taxon>Fungi</taxon>
        <taxon>Dikarya</taxon>
        <taxon>Ascomycota</taxon>
        <taxon>Pezizomycotina</taxon>
        <taxon>Sordariomycetes</taxon>
        <taxon>Sordariomycetidae</taxon>
        <taxon>Magnaporthales</taxon>
        <taxon>Pyriculariaceae</taxon>
        <taxon>Pyricularia</taxon>
    </lineage>
</organism>
<dbReference type="InParanoid" id="G4N3F4"/>
<proteinExistence type="predicted"/>
<reference evidence="1 2" key="1">
    <citation type="journal article" date="2005" name="Nature">
        <title>The genome sequence of the rice blast fungus Magnaporthe grisea.</title>
        <authorList>
            <person name="Dean R.A."/>
            <person name="Talbot N.J."/>
            <person name="Ebbole D.J."/>
            <person name="Farman M.L."/>
            <person name="Mitchell T.K."/>
            <person name="Orbach M.J."/>
            <person name="Thon M."/>
            <person name="Kulkarni R."/>
            <person name="Xu J.R."/>
            <person name="Pan H."/>
            <person name="Read N.D."/>
            <person name="Lee Y.H."/>
            <person name="Carbone I."/>
            <person name="Brown D."/>
            <person name="Oh Y.Y."/>
            <person name="Donofrio N."/>
            <person name="Jeong J.S."/>
            <person name="Soanes D.M."/>
            <person name="Djonovic S."/>
            <person name="Kolomiets E."/>
            <person name="Rehmeyer C."/>
            <person name="Li W."/>
            <person name="Harding M."/>
            <person name="Kim S."/>
            <person name="Lebrun M.H."/>
            <person name="Bohnert H."/>
            <person name="Coughlan S."/>
            <person name="Butler J."/>
            <person name="Calvo S."/>
            <person name="Ma L.J."/>
            <person name="Nicol R."/>
            <person name="Purcell S."/>
            <person name="Nusbaum C."/>
            <person name="Galagan J.E."/>
            <person name="Birren B.W."/>
        </authorList>
    </citation>
    <scope>NUCLEOTIDE SEQUENCE [LARGE SCALE GENOMIC DNA]</scope>
    <source>
        <strain evidence="2">70-15 / ATCC MYA-4617 / FGSC 8958</strain>
    </source>
</reference>
<dbReference type="RefSeq" id="XP_003711639.1">
    <property type="nucleotide sequence ID" value="XM_003711591.1"/>
</dbReference>
<sequence>MAAMAAEARIWCSDVSGVPQTFSEPISSDWKDSNNPCLFGFHMQINAYFVQAAKYLVITIPRPPEDL</sequence>
<evidence type="ECO:0000313" key="2">
    <source>
        <dbReference type="Proteomes" id="UP000009058"/>
    </source>
</evidence>